<dbReference type="EMBL" id="CAUOFW020000336">
    <property type="protein sequence ID" value="CAK9134134.1"/>
    <property type="molecule type" value="Genomic_DNA"/>
</dbReference>
<sequence>MEGLARHAASATSPISHLPNFFSSSVQKSLTAFSFRPSKSPSGVSSSVTVVKAAAQSQSYSESATSSTASLMRQRRPQNVGGEFFVDHTCIDCDTCRWMAPEIYTRVGDMSAVSKQPSCEEERLKALQALLSCPTSSIHTEKPARDILEVQKTFPIPINEQRIPGVYHCGYHSEKSYGAASYLIVHPEGNILVDSPRYTERLARNIEMMGGARYMFLTHRDDVADQDKWSKRLSCHRILHSQDVDSSTADVETKLEGSGPWNLGDDIKLIHTPGHTAGSVCLFHESLKVLFTGDHLTMDESGLSIMDGYNWFSVPMQLNSVRVLLGLDFEWILPGHRRRVEFKNVEEKNLILETFIASKMQKA</sequence>
<dbReference type="AlphaFoldDB" id="A0ABC8QN79"/>
<evidence type="ECO:0000313" key="3">
    <source>
        <dbReference type="Proteomes" id="UP001642360"/>
    </source>
</evidence>
<organism evidence="2 3">
    <name type="scientific">Ilex paraguariensis</name>
    <name type="common">yerba mate</name>
    <dbReference type="NCBI Taxonomy" id="185542"/>
    <lineage>
        <taxon>Eukaryota</taxon>
        <taxon>Viridiplantae</taxon>
        <taxon>Streptophyta</taxon>
        <taxon>Embryophyta</taxon>
        <taxon>Tracheophyta</taxon>
        <taxon>Spermatophyta</taxon>
        <taxon>Magnoliopsida</taxon>
        <taxon>eudicotyledons</taxon>
        <taxon>Gunneridae</taxon>
        <taxon>Pentapetalae</taxon>
        <taxon>asterids</taxon>
        <taxon>campanulids</taxon>
        <taxon>Aquifoliales</taxon>
        <taxon>Aquifoliaceae</taxon>
        <taxon>Ilex</taxon>
    </lineage>
</organism>
<dbReference type="InterPro" id="IPR036866">
    <property type="entry name" value="RibonucZ/Hydroxyglut_hydro"/>
</dbReference>
<dbReference type="SMART" id="SM00849">
    <property type="entry name" value="Lactamase_B"/>
    <property type="match status" value="1"/>
</dbReference>
<dbReference type="Pfam" id="PF00753">
    <property type="entry name" value="Lactamase_B"/>
    <property type="match status" value="1"/>
</dbReference>
<keyword evidence="3" id="KW-1185">Reference proteome</keyword>
<dbReference type="PANTHER" id="PTHR42773:SF1">
    <property type="entry name" value="METALLO-BETA-LACTAMASE FAMILY PROTEIN"/>
    <property type="match status" value="1"/>
</dbReference>
<proteinExistence type="predicted"/>
<gene>
    <name evidence="2" type="ORF">ILEXP_LOCUS1069</name>
</gene>
<protein>
    <recommendedName>
        <fullName evidence="1">Metallo-beta-lactamase domain-containing protein</fullName>
    </recommendedName>
</protein>
<dbReference type="Gene3D" id="3.60.15.10">
    <property type="entry name" value="Ribonuclease Z/Hydroxyacylglutathione hydrolase-like"/>
    <property type="match status" value="1"/>
</dbReference>
<accession>A0ABC8QN79</accession>
<comment type="caution">
    <text evidence="2">The sequence shown here is derived from an EMBL/GenBank/DDBJ whole genome shotgun (WGS) entry which is preliminary data.</text>
</comment>
<dbReference type="SUPFAM" id="SSF56281">
    <property type="entry name" value="Metallo-hydrolase/oxidoreductase"/>
    <property type="match status" value="1"/>
</dbReference>
<dbReference type="PANTHER" id="PTHR42773">
    <property type="entry name" value="METALLO-BETA-LACTAMASE-RELATED"/>
    <property type="match status" value="1"/>
</dbReference>
<name>A0ABC8QN79_9AQUA</name>
<dbReference type="CDD" id="cd07727">
    <property type="entry name" value="YmaE-like_MBL-fold"/>
    <property type="match status" value="1"/>
</dbReference>
<dbReference type="InterPro" id="IPR001279">
    <property type="entry name" value="Metallo-B-lactamas"/>
</dbReference>
<reference evidence="2 3" key="1">
    <citation type="submission" date="2024-02" db="EMBL/GenBank/DDBJ databases">
        <authorList>
            <person name="Vignale AGUSTIN F."/>
            <person name="Sosa J E."/>
            <person name="Modenutti C."/>
        </authorList>
    </citation>
    <scope>NUCLEOTIDE SEQUENCE [LARGE SCALE GENOMIC DNA]</scope>
</reference>
<dbReference type="Proteomes" id="UP001642360">
    <property type="component" value="Unassembled WGS sequence"/>
</dbReference>
<dbReference type="SUPFAM" id="SSF54862">
    <property type="entry name" value="4Fe-4S ferredoxins"/>
    <property type="match status" value="1"/>
</dbReference>
<dbReference type="Gene3D" id="3.30.70.20">
    <property type="match status" value="1"/>
</dbReference>
<evidence type="ECO:0000313" key="2">
    <source>
        <dbReference type="EMBL" id="CAK9134134.1"/>
    </source>
</evidence>
<evidence type="ECO:0000259" key="1">
    <source>
        <dbReference type="SMART" id="SM00849"/>
    </source>
</evidence>
<feature type="domain" description="Metallo-beta-lactamase" evidence="1">
    <location>
        <begin position="178"/>
        <end position="336"/>
    </location>
</feature>
<dbReference type="Pfam" id="PF13370">
    <property type="entry name" value="Fer4_13"/>
    <property type="match status" value="1"/>
</dbReference>